<evidence type="ECO:0000256" key="1">
    <source>
        <dbReference type="SAM" id="Phobius"/>
    </source>
</evidence>
<feature type="transmembrane region" description="Helical" evidence="1">
    <location>
        <begin position="114"/>
        <end position="132"/>
    </location>
</feature>
<comment type="caution">
    <text evidence="2">The sequence shown here is derived from an EMBL/GenBank/DDBJ whole genome shotgun (WGS) entry which is preliminary data.</text>
</comment>
<name>A0A432W6A1_9GAMM</name>
<evidence type="ECO:0000313" key="2">
    <source>
        <dbReference type="EMBL" id="RUO25509.1"/>
    </source>
</evidence>
<accession>A0A432W6A1</accession>
<dbReference type="AlphaFoldDB" id="A0A432W6A1"/>
<dbReference type="EMBL" id="PIPL01000001">
    <property type="protein sequence ID" value="RUO25509.1"/>
    <property type="molecule type" value="Genomic_DNA"/>
</dbReference>
<sequence>MDKICANCHFLGKQHSHQSHGEGVPFFIGSKERYELKKGNFSCISDMYSLRCLKEVWDERFNDNGIPLQDIVCQKNRENRCFFYPYDEGISFKAAEELQRRLQEHRQMKKSNKYTVIGLLIASMGLLINAGVELFRLLREGA</sequence>
<gene>
    <name evidence="2" type="ORF">CWE09_01870</name>
</gene>
<evidence type="ECO:0000313" key="3">
    <source>
        <dbReference type="Proteomes" id="UP000288293"/>
    </source>
</evidence>
<reference evidence="2 3" key="1">
    <citation type="journal article" date="2011" name="Front. Microbiol.">
        <title>Genomic signatures of strain selection and enhancement in Bacillus atrophaeus var. globigii, a historical biowarfare simulant.</title>
        <authorList>
            <person name="Gibbons H.S."/>
            <person name="Broomall S.M."/>
            <person name="McNew L.A."/>
            <person name="Daligault H."/>
            <person name="Chapman C."/>
            <person name="Bruce D."/>
            <person name="Karavis M."/>
            <person name="Krepps M."/>
            <person name="McGregor P.A."/>
            <person name="Hong C."/>
            <person name="Park K.H."/>
            <person name="Akmal A."/>
            <person name="Feldman A."/>
            <person name="Lin J.S."/>
            <person name="Chang W.E."/>
            <person name="Higgs B.W."/>
            <person name="Demirev P."/>
            <person name="Lindquist J."/>
            <person name="Liem A."/>
            <person name="Fochler E."/>
            <person name="Read T.D."/>
            <person name="Tapia R."/>
            <person name="Johnson S."/>
            <person name="Bishop-Lilly K.A."/>
            <person name="Detter C."/>
            <person name="Han C."/>
            <person name="Sozhamannan S."/>
            <person name="Rosenzweig C.N."/>
            <person name="Skowronski E.W."/>
        </authorList>
    </citation>
    <scope>NUCLEOTIDE SEQUENCE [LARGE SCALE GENOMIC DNA]</scope>
    <source>
        <strain evidence="2 3">MLST1</strain>
    </source>
</reference>
<dbReference type="OrthoDB" id="7061639at2"/>
<keyword evidence="3" id="KW-1185">Reference proteome</keyword>
<keyword evidence="1" id="KW-0472">Membrane</keyword>
<dbReference type="Proteomes" id="UP000288293">
    <property type="component" value="Unassembled WGS sequence"/>
</dbReference>
<proteinExistence type="predicted"/>
<dbReference type="RefSeq" id="WP_126802210.1">
    <property type="nucleotide sequence ID" value="NZ_PIPL01000001.1"/>
</dbReference>
<keyword evidence="1" id="KW-1133">Transmembrane helix</keyword>
<protein>
    <submittedName>
        <fullName evidence="2">Uncharacterized protein</fullName>
    </submittedName>
</protein>
<organism evidence="2 3">
    <name type="scientific">Aliidiomarina minuta</name>
    <dbReference type="NCBI Taxonomy" id="880057"/>
    <lineage>
        <taxon>Bacteria</taxon>
        <taxon>Pseudomonadati</taxon>
        <taxon>Pseudomonadota</taxon>
        <taxon>Gammaproteobacteria</taxon>
        <taxon>Alteromonadales</taxon>
        <taxon>Idiomarinaceae</taxon>
        <taxon>Aliidiomarina</taxon>
    </lineage>
</organism>
<keyword evidence="1" id="KW-0812">Transmembrane</keyword>